<keyword evidence="2" id="KW-1185">Reference proteome</keyword>
<evidence type="ECO:0000313" key="1">
    <source>
        <dbReference type="EMBL" id="WVZ60468.1"/>
    </source>
</evidence>
<sequence>MASLPKLVFVARTEEKGGNYFLCAPAVLRELIINFMVDNLIQLRATLSHISMMPLEIPFDWTHIVTVEFNLVVEWLYKVAGQVLENAREEAAFSVPKEKELLAAINHAVELIEMAQELSLDIQFVLGWTPYPQDESLRRPIFGVKIVRRN</sequence>
<proteinExistence type="predicted"/>
<reference evidence="1 2" key="1">
    <citation type="submission" date="2024-02" db="EMBL/GenBank/DDBJ databases">
        <title>High-quality chromosome-scale genome assembly of Pensacola bahiagrass (Paspalum notatum Flugge var. saurae).</title>
        <authorList>
            <person name="Vega J.M."/>
            <person name="Podio M."/>
            <person name="Orjuela J."/>
            <person name="Siena L.A."/>
            <person name="Pessino S.C."/>
            <person name="Combes M.C."/>
            <person name="Mariac C."/>
            <person name="Albertini E."/>
            <person name="Pupilli F."/>
            <person name="Ortiz J.P.A."/>
            <person name="Leblanc O."/>
        </authorList>
    </citation>
    <scope>NUCLEOTIDE SEQUENCE [LARGE SCALE GENOMIC DNA]</scope>
    <source>
        <strain evidence="1">R1</strain>
        <tissue evidence="1">Leaf</tissue>
    </source>
</reference>
<accession>A0AAQ3ST61</accession>
<dbReference type="Proteomes" id="UP001341281">
    <property type="component" value="Chromosome 02"/>
</dbReference>
<organism evidence="1 2">
    <name type="scientific">Paspalum notatum var. saurae</name>
    <dbReference type="NCBI Taxonomy" id="547442"/>
    <lineage>
        <taxon>Eukaryota</taxon>
        <taxon>Viridiplantae</taxon>
        <taxon>Streptophyta</taxon>
        <taxon>Embryophyta</taxon>
        <taxon>Tracheophyta</taxon>
        <taxon>Spermatophyta</taxon>
        <taxon>Magnoliopsida</taxon>
        <taxon>Liliopsida</taxon>
        <taxon>Poales</taxon>
        <taxon>Poaceae</taxon>
        <taxon>PACMAD clade</taxon>
        <taxon>Panicoideae</taxon>
        <taxon>Andropogonodae</taxon>
        <taxon>Paspaleae</taxon>
        <taxon>Paspalinae</taxon>
        <taxon>Paspalum</taxon>
    </lineage>
</organism>
<dbReference type="EMBL" id="CP144746">
    <property type="protein sequence ID" value="WVZ60468.1"/>
    <property type="molecule type" value="Genomic_DNA"/>
</dbReference>
<name>A0AAQ3ST61_PASNO</name>
<gene>
    <name evidence="1" type="ORF">U9M48_010484</name>
</gene>
<protein>
    <submittedName>
        <fullName evidence="1">Uncharacterized protein</fullName>
    </submittedName>
</protein>
<evidence type="ECO:0000313" key="2">
    <source>
        <dbReference type="Proteomes" id="UP001341281"/>
    </source>
</evidence>
<dbReference type="AlphaFoldDB" id="A0AAQ3ST61"/>